<reference evidence="2" key="1">
    <citation type="submission" date="2023-10" db="EMBL/GenBank/DDBJ databases">
        <authorList>
            <person name="Chen Y."/>
            <person name="Shah S."/>
            <person name="Dougan E. K."/>
            <person name="Thang M."/>
            <person name="Chan C."/>
        </authorList>
    </citation>
    <scope>NUCLEOTIDE SEQUENCE [LARGE SCALE GENOMIC DNA]</scope>
</reference>
<sequence>CRQGNGLTPVPAALRRDRGRGRRGGPRQQLLGQHRRDECADPGAQRRGDAADRGVHLPAGHFEAGPPRGVPRAGTACPDARSHHRAVLVPRGAHGRREHERVVGNAHAVVGLVLVGGGGG</sequence>
<name>A0ABN9QJU2_9DINO</name>
<keyword evidence="3" id="KW-1185">Reference proteome</keyword>
<feature type="compositionally biased region" description="Basic and acidic residues" evidence="1">
    <location>
        <begin position="34"/>
        <end position="55"/>
    </location>
</feature>
<evidence type="ECO:0000256" key="1">
    <source>
        <dbReference type="SAM" id="MobiDB-lite"/>
    </source>
</evidence>
<dbReference type="Proteomes" id="UP001189429">
    <property type="component" value="Unassembled WGS sequence"/>
</dbReference>
<evidence type="ECO:0000313" key="2">
    <source>
        <dbReference type="EMBL" id="CAK0806059.1"/>
    </source>
</evidence>
<comment type="caution">
    <text evidence="2">The sequence shown here is derived from an EMBL/GenBank/DDBJ whole genome shotgun (WGS) entry which is preliminary data.</text>
</comment>
<dbReference type="EMBL" id="CAUYUJ010003621">
    <property type="protein sequence ID" value="CAK0806059.1"/>
    <property type="molecule type" value="Genomic_DNA"/>
</dbReference>
<feature type="non-terminal residue" evidence="2">
    <location>
        <position position="120"/>
    </location>
</feature>
<evidence type="ECO:0000313" key="3">
    <source>
        <dbReference type="Proteomes" id="UP001189429"/>
    </source>
</evidence>
<organism evidence="2 3">
    <name type="scientific">Prorocentrum cordatum</name>
    <dbReference type="NCBI Taxonomy" id="2364126"/>
    <lineage>
        <taxon>Eukaryota</taxon>
        <taxon>Sar</taxon>
        <taxon>Alveolata</taxon>
        <taxon>Dinophyceae</taxon>
        <taxon>Prorocentrales</taxon>
        <taxon>Prorocentraceae</taxon>
        <taxon>Prorocentrum</taxon>
    </lineage>
</organism>
<gene>
    <name evidence="2" type="ORF">PCOR1329_LOCUS12419</name>
</gene>
<protein>
    <submittedName>
        <fullName evidence="2">Uncharacterized protein</fullName>
    </submittedName>
</protein>
<accession>A0ABN9QJU2</accession>
<feature type="region of interest" description="Disordered" evidence="1">
    <location>
        <begin position="1"/>
        <end position="82"/>
    </location>
</feature>
<proteinExistence type="predicted"/>
<feature type="non-terminal residue" evidence="2">
    <location>
        <position position="1"/>
    </location>
</feature>